<evidence type="ECO:0000256" key="6">
    <source>
        <dbReference type="ARBA" id="ARBA00023242"/>
    </source>
</evidence>
<sequence>MRNWKMQTQEAYNTCSSWDELLYHHSFLESQKDDYYYNSSLLIDFTDRQLKDSSDTNSSRSTNNDEEVISKVKQEQGLAHQHEIKQHEKHYIGVRKRPWGKFAAEIRDSTRSGKRVWLGTFNSAEEAGLVYDQAAYLMRGSLANLNFSTQRVEDSLRRLNYCCKEGSSPAAALKETHNIRSVTKRCKTTKKFSAFSSVDRNVNKNTLVFQDLGPDLLEDLLTKSEISSTDL</sequence>
<evidence type="ECO:0000313" key="9">
    <source>
        <dbReference type="Proteomes" id="UP001237642"/>
    </source>
</evidence>
<feature type="domain" description="AP2/ERF" evidence="7">
    <location>
        <begin position="90"/>
        <end position="148"/>
    </location>
</feature>
<gene>
    <name evidence="8" type="ORF">POM88_022306</name>
</gene>
<dbReference type="PROSITE" id="PS51032">
    <property type="entry name" value="AP2_ERF"/>
    <property type="match status" value="1"/>
</dbReference>
<evidence type="ECO:0000256" key="1">
    <source>
        <dbReference type="ARBA" id="ARBA00004123"/>
    </source>
</evidence>
<dbReference type="SUPFAM" id="SSF54171">
    <property type="entry name" value="DNA-binding domain"/>
    <property type="match status" value="1"/>
</dbReference>
<dbReference type="Gene3D" id="3.30.730.10">
    <property type="entry name" value="AP2/ERF domain"/>
    <property type="match status" value="1"/>
</dbReference>
<dbReference type="SMART" id="SM00380">
    <property type="entry name" value="AP2"/>
    <property type="match status" value="1"/>
</dbReference>
<protein>
    <submittedName>
        <fullName evidence="8">Ethylene-responsive transcription factor 1B-like</fullName>
    </submittedName>
</protein>
<evidence type="ECO:0000256" key="4">
    <source>
        <dbReference type="ARBA" id="ARBA00023125"/>
    </source>
</evidence>
<dbReference type="CDD" id="cd00018">
    <property type="entry name" value="AP2"/>
    <property type="match status" value="1"/>
</dbReference>
<dbReference type="PRINTS" id="PR00367">
    <property type="entry name" value="ETHRSPELEMNT"/>
</dbReference>
<accession>A0AAD8MTE0</accession>
<proteinExistence type="predicted"/>
<reference evidence="8" key="1">
    <citation type="submission" date="2023-02" db="EMBL/GenBank/DDBJ databases">
        <title>Genome of toxic invasive species Heracleum sosnowskyi carries increased number of genes despite the absence of recent whole-genome duplications.</title>
        <authorList>
            <person name="Schelkunov M."/>
            <person name="Shtratnikova V."/>
            <person name="Makarenko M."/>
            <person name="Klepikova A."/>
            <person name="Omelchenko D."/>
            <person name="Novikova G."/>
            <person name="Obukhova E."/>
            <person name="Bogdanov V."/>
            <person name="Penin A."/>
            <person name="Logacheva M."/>
        </authorList>
    </citation>
    <scope>NUCLEOTIDE SEQUENCE</scope>
    <source>
        <strain evidence="8">Hsosn_3</strain>
        <tissue evidence="8">Leaf</tissue>
    </source>
</reference>
<comment type="caution">
    <text evidence="8">The sequence shown here is derived from an EMBL/GenBank/DDBJ whole genome shotgun (WGS) entry which is preliminary data.</text>
</comment>
<dbReference type="GO" id="GO:0003700">
    <property type="term" value="F:DNA-binding transcription factor activity"/>
    <property type="evidence" value="ECO:0007669"/>
    <property type="project" value="InterPro"/>
</dbReference>
<dbReference type="Pfam" id="PF00847">
    <property type="entry name" value="AP2"/>
    <property type="match status" value="1"/>
</dbReference>
<keyword evidence="9" id="KW-1185">Reference proteome</keyword>
<organism evidence="8 9">
    <name type="scientific">Heracleum sosnowskyi</name>
    <dbReference type="NCBI Taxonomy" id="360622"/>
    <lineage>
        <taxon>Eukaryota</taxon>
        <taxon>Viridiplantae</taxon>
        <taxon>Streptophyta</taxon>
        <taxon>Embryophyta</taxon>
        <taxon>Tracheophyta</taxon>
        <taxon>Spermatophyta</taxon>
        <taxon>Magnoliopsida</taxon>
        <taxon>eudicotyledons</taxon>
        <taxon>Gunneridae</taxon>
        <taxon>Pentapetalae</taxon>
        <taxon>asterids</taxon>
        <taxon>campanulids</taxon>
        <taxon>Apiales</taxon>
        <taxon>Apiaceae</taxon>
        <taxon>Apioideae</taxon>
        <taxon>apioid superclade</taxon>
        <taxon>Tordylieae</taxon>
        <taxon>Tordyliinae</taxon>
        <taxon>Heracleum</taxon>
    </lineage>
</organism>
<dbReference type="Proteomes" id="UP001237642">
    <property type="component" value="Unassembled WGS sequence"/>
</dbReference>
<evidence type="ECO:0000256" key="3">
    <source>
        <dbReference type="ARBA" id="ARBA00023015"/>
    </source>
</evidence>
<dbReference type="FunFam" id="3.30.730.10:FF:000001">
    <property type="entry name" value="Ethylene-responsive transcription factor 2"/>
    <property type="match status" value="1"/>
</dbReference>
<dbReference type="AlphaFoldDB" id="A0AAD8MTE0"/>
<dbReference type="GO" id="GO:0005634">
    <property type="term" value="C:nucleus"/>
    <property type="evidence" value="ECO:0007669"/>
    <property type="project" value="UniProtKB-SubCell"/>
</dbReference>
<dbReference type="PANTHER" id="PTHR31190">
    <property type="entry name" value="DNA-BINDING DOMAIN"/>
    <property type="match status" value="1"/>
</dbReference>
<dbReference type="GO" id="GO:0003677">
    <property type="term" value="F:DNA binding"/>
    <property type="evidence" value="ECO:0007669"/>
    <property type="project" value="UniProtKB-KW"/>
</dbReference>
<dbReference type="GO" id="GO:0006952">
    <property type="term" value="P:defense response"/>
    <property type="evidence" value="ECO:0007669"/>
    <property type="project" value="UniProtKB-KW"/>
</dbReference>
<reference evidence="8" key="2">
    <citation type="submission" date="2023-05" db="EMBL/GenBank/DDBJ databases">
        <authorList>
            <person name="Schelkunov M.I."/>
        </authorList>
    </citation>
    <scope>NUCLEOTIDE SEQUENCE</scope>
    <source>
        <strain evidence="8">Hsosn_3</strain>
        <tissue evidence="8">Leaf</tissue>
    </source>
</reference>
<keyword evidence="5" id="KW-0804">Transcription</keyword>
<evidence type="ECO:0000259" key="7">
    <source>
        <dbReference type="PROSITE" id="PS51032"/>
    </source>
</evidence>
<name>A0AAD8MTE0_9APIA</name>
<dbReference type="EMBL" id="JAUIZM010000005">
    <property type="protein sequence ID" value="KAK1384571.1"/>
    <property type="molecule type" value="Genomic_DNA"/>
</dbReference>
<keyword evidence="2" id="KW-0611">Plant defense</keyword>
<comment type="subcellular location">
    <subcellularLocation>
        <location evidence="1">Nucleus</location>
    </subcellularLocation>
</comment>
<keyword evidence="4" id="KW-0238">DNA-binding</keyword>
<dbReference type="InterPro" id="IPR001471">
    <property type="entry name" value="AP2/ERF_dom"/>
</dbReference>
<dbReference type="InterPro" id="IPR044808">
    <property type="entry name" value="ERF_plant"/>
</dbReference>
<evidence type="ECO:0000256" key="5">
    <source>
        <dbReference type="ARBA" id="ARBA00023163"/>
    </source>
</evidence>
<keyword evidence="3" id="KW-0805">Transcription regulation</keyword>
<evidence type="ECO:0000256" key="2">
    <source>
        <dbReference type="ARBA" id="ARBA00022821"/>
    </source>
</evidence>
<keyword evidence="6" id="KW-0539">Nucleus</keyword>
<dbReference type="InterPro" id="IPR016177">
    <property type="entry name" value="DNA-bd_dom_sf"/>
</dbReference>
<dbReference type="InterPro" id="IPR036955">
    <property type="entry name" value="AP2/ERF_dom_sf"/>
</dbReference>
<dbReference type="GO" id="GO:0009873">
    <property type="term" value="P:ethylene-activated signaling pathway"/>
    <property type="evidence" value="ECO:0007669"/>
    <property type="project" value="InterPro"/>
</dbReference>
<evidence type="ECO:0000313" key="8">
    <source>
        <dbReference type="EMBL" id="KAK1384571.1"/>
    </source>
</evidence>
<dbReference type="PANTHER" id="PTHR31190:SF305">
    <property type="entry name" value="AP2_ERF DOMAIN-CONTAINING PROTEIN"/>
    <property type="match status" value="1"/>
</dbReference>